<organism evidence="8 9">
    <name type="scientific">Salmonella enterica</name>
    <name type="common">Salmonella choleraesuis</name>
    <dbReference type="NCBI Taxonomy" id="28901"/>
    <lineage>
        <taxon>Bacteria</taxon>
        <taxon>Pseudomonadati</taxon>
        <taxon>Pseudomonadota</taxon>
        <taxon>Gammaproteobacteria</taxon>
        <taxon>Enterobacterales</taxon>
        <taxon>Enterobacteriaceae</taxon>
        <taxon>Salmonella</taxon>
    </lineage>
</organism>
<sequence>MKFVKLTSLLFTLALSSSVYAAGMVPETSLLLVNENERGASMDVMNTDSEPALLYVKVRDLPDDPLPGLIVTQPVVRVEAGKVQRVRFILKPSATPLKTEHLKRVMFTTIPELAENKIKIGFRQDLPVIIRPADLPYIEDPWKDLVWIRSGNIIKAKNDTPYIIRLEQKVTLLPSGTEVSIPQPYILPKTTIQAQLPASYSRHDNRVEIYPATRYGYAEGKFTSEITERSE</sequence>
<gene>
    <name evidence="8" type="primary">stjC_2</name>
    <name evidence="8" type="ORF">NCTC10252_04792</name>
</gene>
<dbReference type="PRINTS" id="PR00969">
    <property type="entry name" value="CHAPERONPILI"/>
</dbReference>
<keyword evidence="4" id="KW-0574">Periplasm</keyword>
<evidence type="ECO:0000313" key="8">
    <source>
        <dbReference type="EMBL" id="SUF59414.1"/>
    </source>
</evidence>
<evidence type="ECO:0000256" key="1">
    <source>
        <dbReference type="ARBA" id="ARBA00004418"/>
    </source>
</evidence>
<dbReference type="PANTHER" id="PTHR30251">
    <property type="entry name" value="PILUS ASSEMBLY CHAPERONE"/>
    <property type="match status" value="1"/>
</dbReference>
<dbReference type="InterPro" id="IPR008962">
    <property type="entry name" value="PapD-like_sf"/>
</dbReference>
<dbReference type="Proteomes" id="UP000254597">
    <property type="component" value="Unassembled WGS sequence"/>
</dbReference>
<dbReference type="InterPro" id="IPR013783">
    <property type="entry name" value="Ig-like_fold"/>
</dbReference>
<evidence type="ECO:0000256" key="2">
    <source>
        <dbReference type="ARBA" id="ARBA00007399"/>
    </source>
</evidence>
<dbReference type="NCBIfam" id="NF007392">
    <property type="entry name" value="PRK09918.1"/>
    <property type="match status" value="1"/>
</dbReference>
<evidence type="ECO:0000256" key="6">
    <source>
        <dbReference type="SAM" id="SignalP"/>
    </source>
</evidence>
<comment type="subcellular location">
    <subcellularLocation>
        <location evidence="1">Periplasm</location>
    </subcellularLocation>
</comment>
<evidence type="ECO:0000256" key="5">
    <source>
        <dbReference type="ARBA" id="ARBA00023186"/>
    </source>
</evidence>
<dbReference type="AlphaFoldDB" id="A0A379QSA8"/>
<dbReference type="InterPro" id="IPR001829">
    <property type="entry name" value="Pili_assmbl_chaperone_bac"/>
</dbReference>
<dbReference type="GO" id="GO:0030288">
    <property type="term" value="C:outer membrane-bounded periplasmic space"/>
    <property type="evidence" value="ECO:0007669"/>
    <property type="project" value="InterPro"/>
</dbReference>
<protein>
    <submittedName>
        <fullName evidence="8">Fimbrial chaperone</fullName>
    </submittedName>
</protein>
<dbReference type="Pfam" id="PF00345">
    <property type="entry name" value="PapD_N"/>
    <property type="match status" value="1"/>
</dbReference>
<dbReference type="Gene3D" id="2.60.40.10">
    <property type="entry name" value="Immunoglobulins"/>
    <property type="match status" value="2"/>
</dbReference>
<dbReference type="GO" id="GO:0071555">
    <property type="term" value="P:cell wall organization"/>
    <property type="evidence" value="ECO:0007669"/>
    <property type="project" value="InterPro"/>
</dbReference>
<evidence type="ECO:0000259" key="7">
    <source>
        <dbReference type="Pfam" id="PF00345"/>
    </source>
</evidence>
<feature type="chain" id="PRO_5016979038" evidence="6">
    <location>
        <begin position="22"/>
        <end position="231"/>
    </location>
</feature>
<accession>A0A379QSA8</accession>
<feature type="signal peptide" evidence="6">
    <location>
        <begin position="1"/>
        <end position="21"/>
    </location>
</feature>
<keyword evidence="5" id="KW-0143">Chaperone</keyword>
<comment type="similarity">
    <text evidence="2">Belongs to the periplasmic pilus chaperone family.</text>
</comment>
<feature type="domain" description="Pili assembly chaperone N-terminal" evidence="7">
    <location>
        <begin position="23"/>
        <end position="135"/>
    </location>
</feature>
<evidence type="ECO:0000313" key="9">
    <source>
        <dbReference type="Proteomes" id="UP000254597"/>
    </source>
</evidence>
<dbReference type="InterPro" id="IPR050643">
    <property type="entry name" value="Periplasmic_pilus_chap"/>
</dbReference>
<dbReference type="InterPro" id="IPR016147">
    <property type="entry name" value="Pili_assmbl_chaperone_N"/>
</dbReference>
<dbReference type="InterPro" id="IPR036316">
    <property type="entry name" value="Pili_assmbl_chap_C_dom_sf"/>
</dbReference>
<name>A0A379QSA8_SALER</name>
<evidence type="ECO:0000256" key="4">
    <source>
        <dbReference type="ARBA" id="ARBA00022764"/>
    </source>
</evidence>
<dbReference type="SUPFAM" id="SSF49354">
    <property type="entry name" value="PapD-like"/>
    <property type="match status" value="1"/>
</dbReference>
<reference evidence="8 9" key="1">
    <citation type="submission" date="2018-06" db="EMBL/GenBank/DDBJ databases">
        <authorList>
            <consortium name="Pathogen Informatics"/>
            <person name="Doyle S."/>
        </authorList>
    </citation>
    <scope>NUCLEOTIDE SEQUENCE [LARGE SCALE GENOMIC DNA]</scope>
    <source>
        <strain evidence="8 9">NCTC10252</strain>
    </source>
</reference>
<evidence type="ECO:0000256" key="3">
    <source>
        <dbReference type="ARBA" id="ARBA00022729"/>
    </source>
</evidence>
<dbReference type="PANTHER" id="PTHR30251:SF3">
    <property type="entry name" value="FIMBRIAL CHAPARONE PROTEIN"/>
    <property type="match status" value="1"/>
</dbReference>
<dbReference type="EMBL" id="UGWP01000004">
    <property type="protein sequence ID" value="SUF59414.1"/>
    <property type="molecule type" value="Genomic_DNA"/>
</dbReference>
<proteinExistence type="inferred from homology"/>
<dbReference type="SUPFAM" id="SSF49584">
    <property type="entry name" value="Periplasmic chaperone C-domain"/>
    <property type="match status" value="1"/>
</dbReference>
<keyword evidence="3 6" id="KW-0732">Signal</keyword>